<dbReference type="Pfam" id="PF13843">
    <property type="entry name" value="DDE_Tnp_1_7"/>
    <property type="match status" value="1"/>
</dbReference>
<feature type="domain" description="PiggyBac transposable element-derived protein" evidence="1">
    <location>
        <begin position="1"/>
        <end position="94"/>
    </location>
</feature>
<reference evidence="2 3" key="1">
    <citation type="submission" date="2023-02" db="EMBL/GenBank/DDBJ databases">
        <title>LHISI_Scaffold_Assembly.</title>
        <authorList>
            <person name="Stuart O.P."/>
            <person name="Cleave R."/>
            <person name="Magrath M.J.L."/>
            <person name="Mikheyev A.S."/>
        </authorList>
    </citation>
    <scope>NUCLEOTIDE SEQUENCE [LARGE SCALE GENOMIC DNA]</scope>
    <source>
        <strain evidence="2">Daus_M_001</strain>
        <tissue evidence="2">Leg muscle</tissue>
    </source>
</reference>
<dbReference type="PANTHER" id="PTHR47055:SF3">
    <property type="entry name" value="PHORBOL-ESTER_DAG-TYPE DOMAIN-CONTAINING PROTEIN"/>
    <property type="match status" value="1"/>
</dbReference>
<evidence type="ECO:0000313" key="3">
    <source>
        <dbReference type="Proteomes" id="UP001159363"/>
    </source>
</evidence>
<dbReference type="InterPro" id="IPR052638">
    <property type="entry name" value="PiggyBac_TE-derived"/>
</dbReference>
<name>A0ABQ9IBL2_9NEOP</name>
<keyword evidence="3" id="KW-1185">Reference proteome</keyword>
<proteinExistence type="predicted"/>
<accession>A0ABQ9IBL2</accession>
<gene>
    <name evidence="2" type="ORF">PR048_006641</name>
</gene>
<evidence type="ECO:0000313" key="2">
    <source>
        <dbReference type="EMBL" id="KAJ8894031.1"/>
    </source>
</evidence>
<dbReference type="EMBL" id="JARBHB010000002">
    <property type="protein sequence ID" value="KAJ8894031.1"/>
    <property type="molecule type" value="Genomic_DNA"/>
</dbReference>
<organism evidence="2 3">
    <name type="scientific">Dryococelus australis</name>
    <dbReference type="NCBI Taxonomy" id="614101"/>
    <lineage>
        <taxon>Eukaryota</taxon>
        <taxon>Metazoa</taxon>
        <taxon>Ecdysozoa</taxon>
        <taxon>Arthropoda</taxon>
        <taxon>Hexapoda</taxon>
        <taxon>Insecta</taxon>
        <taxon>Pterygota</taxon>
        <taxon>Neoptera</taxon>
        <taxon>Polyneoptera</taxon>
        <taxon>Phasmatodea</taxon>
        <taxon>Verophasmatodea</taxon>
        <taxon>Anareolatae</taxon>
        <taxon>Phasmatidae</taxon>
        <taxon>Eurycanthinae</taxon>
        <taxon>Dryococelus</taxon>
    </lineage>
</organism>
<dbReference type="Proteomes" id="UP001159363">
    <property type="component" value="Chromosome 2"/>
</dbReference>
<evidence type="ECO:0000259" key="1">
    <source>
        <dbReference type="Pfam" id="PF13843"/>
    </source>
</evidence>
<dbReference type="InterPro" id="IPR029526">
    <property type="entry name" value="PGBD"/>
</dbReference>
<protein>
    <recommendedName>
        <fullName evidence="1">PiggyBac transposable element-derived protein domain-containing protein</fullName>
    </recommendedName>
</protein>
<sequence>MVPYFGKHGCKQFIRGKPIFYGYKLWTEAAKTSYIVWMDLYQASVVLQYVDVLRTMGQFNFHSDNFFTSIPLLSELCKRNIRGTDTITENRLGNCSLTH</sequence>
<dbReference type="PANTHER" id="PTHR47055">
    <property type="entry name" value="DDE_TNP_1_7 DOMAIN-CONTAINING PROTEIN"/>
    <property type="match status" value="1"/>
</dbReference>
<comment type="caution">
    <text evidence="2">The sequence shown here is derived from an EMBL/GenBank/DDBJ whole genome shotgun (WGS) entry which is preliminary data.</text>
</comment>